<comment type="caution">
    <text evidence="1">The sequence shown here is derived from an EMBL/GenBank/DDBJ whole genome shotgun (WGS) entry which is preliminary data.</text>
</comment>
<proteinExistence type="predicted"/>
<keyword evidence="2" id="KW-1185">Reference proteome</keyword>
<name>V2XZ87_9FIRM</name>
<evidence type="ECO:0000313" key="2">
    <source>
        <dbReference type="Proteomes" id="UP000018227"/>
    </source>
</evidence>
<reference evidence="1 2" key="1">
    <citation type="submission" date="2013-06" db="EMBL/GenBank/DDBJ databases">
        <authorList>
            <person name="Weinstock G."/>
            <person name="Sodergren E."/>
            <person name="Clifton S."/>
            <person name="Fulton L."/>
            <person name="Fulton B."/>
            <person name="Courtney L."/>
            <person name="Fronick C."/>
            <person name="Harrison M."/>
            <person name="Strong C."/>
            <person name="Farmer C."/>
            <person name="Delahaunty K."/>
            <person name="Markovic C."/>
            <person name="Hall O."/>
            <person name="Minx P."/>
            <person name="Tomlinson C."/>
            <person name="Mitreva M."/>
            <person name="Nelson J."/>
            <person name="Hou S."/>
            <person name="Wollam A."/>
            <person name="Pepin K.H."/>
            <person name="Johnson M."/>
            <person name="Bhonagiri V."/>
            <person name="Nash W.E."/>
            <person name="Warren W."/>
            <person name="Chinwalla A."/>
            <person name="Mardis E.R."/>
            <person name="Wilson R.K."/>
        </authorList>
    </citation>
    <scope>NUCLEOTIDE SEQUENCE [LARGE SCALE GENOMIC DNA]</scope>
    <source>
        <strain evidence="1 2">ATCC 51271</strain>
    </source>
</reference>
<organism evidence="1 2">
    <name type="scientific">Catonella morbi ATCC 51271</name>
    <dbReference type="NCBI Taxonomy" id="592026"/>
    <lineage>
        <taxon>Bacteria</taxon>
        <taxon>Bacillati</taxon>
        <taxon>Bacillota</taxon>
        <taxon>Clostridia</taxon>
        <taxon>Lachnospirales</taxon>
        <taxon>Lachnospiraceae</taxon>
        <taxon>Catonella</taxon>
    </lineage>
</organism>
<gene>
    <name evidence="1" type="ORF">GCWU0000282_002872</name>
</gene>
<accession>V2XZ87</accession>
<dbReference type="STRING" id="592026.GCWU0000282_002872"/>
<protein>
    <submittedName>
        <fullName evidence="1">Uncharacterized protein</fullName>
    </submittedName>
</protein>
<dbReference type="EMBL" id="ACIL03000017">
    <property type="protein sequence ID" value="ESL02053.1"/>
    <property type="molecule type" value="Genomic_DNA"/>
</dbReference>
<sequence length="46" mass="5348">MFNRKFQRNFLLNKNLSEGCRTRGREVYLAAPLAREVCAGTHFFKG</sequence>
<dbReference type="HOGENOM" id="CLU_3181621_0_0_9"/>
<dbReference type="AlphaFoldDB" id="V2XZ87"/>
<dbReference type="Proteomes" id="UP000018227">
    <property type="component" value="Unassembled WGS sequence"/>
</dbReference>
<evidence type="ECO:0000313" key="1">
    <source>
        <dbReference type="EMBL" id="ESL02053.1"/>
    </source>
</evidence>